<dbReference type="EMBL" id="JADKMY010000002">
    <property type="protein sequence ID" value="MBF4554019.1"/>
    <property type="molecule type" value="Genomic_DNA"/>
</dbReference>
<feature type="domain" description="Thioredoxin-like fold" evidence="2">
    <location>
        <begin position="75"/>
        <end position="226"/>
    </location>
</feature>
<dbReference type="SUPFAM" id="SSF52833">
    <property type="entry name" value="Thioredoxin-like"/>
    <property type="match status" value="1"/>
</dbReference>
<proteinExistence type="predicted"/>
<organism evidence="3 4">
    <name type="scientific">Corynebacterium suicordis DSM 45110</name>
    <dbReference type="NCBI Taxonomy" id="1121369"/>
    <lineage>
        <taxon>Bacteria</taxon>
        <taxon>Bacillati</taxon>
        <taxon>Actinomycetota</taxon>
        <taxon>Actinomycetes</taxon>
        <taxon>Mycobacteriales</taxon>
        <taxon>Corynebacteriaceae</taxon>
        <taxon>Corynebacterium</taxon>
    </lineage>
</organism>
<dbReference type="Pfam" id="PF13462">
    <property type="entry name" value="Thioredoxin_4"/>
    <property type="match status" value="1"/>
</dbReference>
<keyword evidence="4" id="KW-1185">Reference proteome</keyword>
<dbReference type="InterPro" id="IPR036249">
    <property type="entry name" value="Thioredoxin-like_sf"/>
</dbReference>
<dbReference type="Gene3D" id="3.40.30.10">
    <property type="entry name" value="Glutaredoxin"/>
    <property type="match status" value="1"/>
</dbReference>
<comment type="caution">
    <text evidence="3">The sequence shown here is derived from an EMBL/GenBank/DDBJ whole genome shotgun (WGS) entry which is preliminary data.</text>
</comment>
<protein>
    <submittedName>
        <fullName evidence="3">Thioredoxin domain-containing protein</fullName>
    </submittedName>
</protein>
<evidence type="ECO:0000313" key="3">
    <source>
        <dbReference type="EMBL" id="MBF4554019.1"/>
    </source>
</evidence>
<name>A0ABR9ZM44_9CORY</name>
<dbReference type="CDD" id="cd02972">
    <property type="entry name" value="DsbA_family"/>
    <property type="match status" value="1"/>
</dbReference>
<sequence length="244" mass="26680">MSQKIKAPNSKGGNGFLWVIVAILAIAAVVIGLFVYKNNGSDKLAEEMPQQDVNFTVSREDNSVVLASKDVKDDAPTVEIFEDFSCPHCADLVKADKEDSYKALNEGKVKIRFNFLNFLDDGNPGSSTRGAAVALALADTGNAKAFWNAHNYYMENQATVARSWEYEDFANSVKGYGLDDSVVESIKNGEVQDKALDVTKANADDLTKRIGSVSSPVVFVDGKQFQIKMGEDRKPVSWVPEVVK</sequence>
<dbReference type="InterPro" id="IPR012336">
    <property type="entry name" value="Thioredoxin-like_fold"/>
</dbReference>
<reference evidence="3 4" key="1">
    <citation type="submission" date="2020-10" db="EMBL/GenBank/DDBJ databases">
        <title>Novel species in genus Corynebacterium.</title>
        <authorList>
            <person name="Zhang G."/>
        </authorList>
    </citation>
    <scope>NUCLEOTIDE SEQUENCE [LARGE SCALE GENOMIC DNA]</scope>
    <source>
        <strain evidence="3 4">DSM 45110</strain>
    </source>
</reference>
<dbReference type="Proteomes" id="UP000635902">
    <property type="component" value="Unassembled WGS sequence"/>
</dbReference>
<evidence type="ECO:0000313" key="4">
    <source>
        <dbReference type="Proteomes" id="UP000635902"/>
    </source>
</evidence>
<keyword evidence="1" id="KW-1133">Transmembrane helix</keyword>
<evidence type="ECO:0000259" key="2">
    <source>
        <dbReference type="Pfam" id="PF13462"/>
    </source>
</evidence>
<evidence type="ECO:0000256" key="1">
    <source>
        <dbReference type="SAM" id="Phobius"/>
    </source>
</evidence>
<dbReference type="RefSeq" id="WP_194556887.1">
    <property type="nucleotide sequence ID" value="NZ_JADKMY010000002.1"/>
</dbReference>
<gene>
    <name evidence="3" type="ORF">IRY30_08030</name>
</gene>
<keyword evidence="1" id="KW-0472">Membrane</keyword>
<keyword evidence="1" id="KW-0812">Transmembrane</keyword>
<feature type="transmembrane region" description="Helical" evidence="1">
    <location>
        <begin position="16"/>
        <end position="36"/>
    </location>
</feature>
<accession>A0ABR9ZM44</accession>